<dbReference type="AlphaFoldDB" id="A0A3M0JKZ9"/>
<protein>
    <submittedName>
        <fullName evidence="2">Uncharacterized protein</fullName>
    </submittedName>
</protein>
<sequence>MIAELLSSALGLALYLNTLSADFCYDDRLGKIKCHKTSYSKINFPMDTMNYSVSLHCPSGFMRKFFKNSGKFQLEVGVEPCLFPKLLMVLMCLENGEHPSCIFLLIV</sequence>
<evidence type="ECO:0000313" key="2">
    <source>
        <dbReference type="EMBL" id="RMB99733.1"/>
    </source>
</evidence>
<evidence type="ECO:0000256" key="1">
    <source>
        <dbReference type="SAM" id="SignalP"/>
    </source>
</evidence>
<comment type="caution">
    <text evidence="2">The sequence shown here is derived from an EMBL/GenBank/DDBJ whole genome shotgun (WGS) entry which is preliminary data.</text>
</comment>
<dbReference type="STRING" id="333673.A0A3M0JKZ9"/>
<keyword evidence="3" id="KW-1185">Reference proteome</keyword>
<keyword evidence="1" id="KW-0732">Signal</keyword>
<name>A0A3M0JKZ9_HIRRU</name>
<dbReference type="EMBL" id="QRBI01000147">
    <property type="protein sequence ID" value="RMB99733.1"/>
    <property type="molecule type" value="Genomic_DNA"/>
</dbReference>
<feature type="chain" id="PRO_5018295183" evidence="1">
    <location>
        <begin position="22"/>
        <end position="107"/>
    </location>
</feature>
<organism evidence="2 3">
    <name type="scientific">Hirundo rustica rustica</name>
    <dbReference type="NCBI Taxonomy" id="333673"/>
    <lineage>
        <taxon>Eukaryota</taxon>
        <taxon>Metazoa</taxon>
        <taxon>Chordata</taxon>
        <taxon>Craniata</taxon>
        <taxon>Vertebrata</taxon>
        <taxon>Euteleostomi</taxon>
        <taxon>Archelosauria</taxon>
        <taxon>Archosauria</taxon>
        <taxon>Dinosauria</taxon>
        <taxon>Saurischia</taxon>
        <taxon>Theropoda</taxon>
        <taxon>Coelurosauria</taxon>
        <taxon>Aves</taxon>
        <taxon>Neognathae</taxon>
        <taxon>Neoaves</taxon>
        <taxon>Telluraves</taxon>
        <taxon>Australaves</taxon>
        <taxon>Passeriformes</taxon>
        <taxon>Sylvioidea</taxon>
        <taxon>Hirundinidae</taxon>
        <taxon>Hirundo</taxon>
    </lineage>
</organism>
<dbReference type="Proteomes" id="UP000269221">
    <property type="component" value="Unassembled WGS sequence"/>
</dbReference>
<feature type="signal peptide" evidence="1">
    <location>
        <begin position="1"/>
        <end position="21"/>
    </location>
</feature>
<accession>A0A3M0JKZ9</accession>
<gene>
    <name evidence="2" type="ORF">DUI87_23735</name>
</gene>
<proteinExistence type="predicted"/>
<reference evidence="2 3" key="1">
    <citation type="submission" date="2018-07" db="EMBL/GenBank/DDBJ databases">
        <title>A high quality draft genome assembly of the barn swallow (H. rustica rustica).</title>
        <authorList>
            <person name="Formenti G."/>
            <person name="Chiara M."/>
            <person name="Poveda L."/>
            <person name="Francoijs K.-J."/>
            <person name="Bonisoli-Alquati A."/>
            <person name="Canova L."/>
            <person name="Gianfranceschi L."/>
            <person name="Horner D.S."/>
            <person name="Saino N."/>
        </authorList>
    </citation>
    <scope>NUCLEOTIDE SEQUENCE [LARGE SCALE GENOMIC DNA]</scope>
    <source>
        <strain evidence="2">Chelidonia</strain>
        <tissue evidence="2">Blood</tissue>
    </source>
</reference>
<evidence type="ECO:0000313" key="3">
    <source>
        <dbReference type="Proteomes" id="UP000269221"/>
    </source>
</evidence>